<sequence>MVILNLRKRPAEPRGASKCHRNRFLNGQIAFRARRAGAARRGGRPLHVNAVSQQTDNVFSGLAETFEDIEIFCVHITSAEHQLPFQYDFTHVRNTRTQILRTGKFITNAHEVKNNVRMISTDLNKAFDSIKHKGLRKKLQNSDSGNNLIKVLENYLADRLTRSEKGTRGLIRTKALRFVHTIAFRVRRALFLALSFKREIVCGRREKKHWNPNKPVSAREERGA</sequence>
<organism evidence="1 2">
    <name type="scientific">Eumeta variegata</name>
    <name type="common">Bagworm moth</name>
    <name type="synonym">Eumeta japonica</name>
    <dbReference type="NCBI Taxonomy" id="151549"/>
    <lineage>
        <taxon>Eukaryota</taxon>
        <taxon>Metazoa</taxon>
        <taxon>Ecdysozoa</taxon>
        <taxon>Arthropoda</taxon>
        <taxon>Hexapoda</taxon>
        <taxon>Insecta</taxon>
        <taxon>Pterygota</taxon>
        <taxon>Neoptera</taxon>
        <taxon>Endopterygota</taxon>
        <taxon>Lepidoptera</taxon>
        <taxon>Glossata</taxon>
        <taxon>Ditrysia</taxon>
        <taxon>Tineoidea</taxon>
        <taxon>Psychidae</taxon>
        <taxon>Oiketicinae</taxon>
        <taxon>Eumeta</taxon>
    </lineage>
</organism>
<accession>A0A4C1UCZ3</accession>
<name>A0A4C1UCZ3_EUMVA</name>
<dbReference type="EMBL" id="BGZK01000159">
    <property type="protein sequence ID" value="GBP24238.1"/>
    <property type="molecule type" value="Genomic_DNA"/>
</dbReference>
<proteinExistence type="predicted"/>
<evidence type="ECO:0000313" key="2">
    <source>
        <dbReference type="Proteomes" id="UP000299102"/>
    </source>
</evidence>
<protein>
    <submittedName>
        <fullName evidence="1">Uncharacterized protein</fullName>
    </submittedName>
</protein>
<reference evidence="1 2" key="1">
    <citation type="journal article" date="2019" name="Commun. Biol.">
        <title>The bagworm genome reveals a unique fibroin gene that provides high tensile strength.</title>
        <authorList>
            <person name="Kono N."/>
            <person name="Nakamura H."/>
            <person name="Ohtoshi R."/>
            <person name="Tomita M."/>
            <person name="Numata K."/>
            <person name="Arakawa K."/>
        </authorList>
    </citation>
    <scope>NUCLEOTIDE SEQUENCE [LARGE SCALE GENOMIC DNA]</scope>
</reference>
<gene>
    <name evidence="1" type="ORF">EVAR_80091_1</name>
</gene>
<comment type="caution">
    <text evidence="1">The sequence shown here is derived from an EMBL/GenBank/DDBJ whole genome shotgun (WGS) entry which is preliminary data.</text>
</comment>
<keyword evidence="2" id="KW-1185">Reference proteome</keyword>
<evidence type="ECO:0000313" key="1">
    <source>
        <dbReference type="EMBL" id="GBP24238.1"/>
    </source>
</evidence>
<dbReference type="Proteomes" id="UP000299102">
    <property type="component" value="Unassembled WGS sequence"/>
</dbReference>
<dbReference type="AlphaFoldDB" id="A0A4C1UCZ3"/>
<dbReference type="OrthoDB" id="416454at2759"/>